<feature type="transmembrane region" description="Helical" evidence="1">
    <location>
        <begin position="6"/>
        <end position="27"/>
    </location>
</feature>
<name>A0A0G0L2J2_9BACT</name>
<sequence>MKGTITPALLVIASAFIIVIYGLLFILSLQFDFSQRQIAQDKALHIAEAGINYYRWHLSIDPEDFTDGTGNPGVAYVHDYKDPQGDIIGQFSLEIEPPSESFPVVTITSTAWVTRYPKVKRSVEAQYGRVILTRYAFLHNSNMWFGNSITVTGPVFSNGGIRQDGKNTSTIESAKETYTCGLESGCDDPEEKPGVWGNGELDELWDFPINPIDFDSIKVDFNEMRMSAQNEGLYLDASGGQGYHLVFTADGNVSVYNVAGTSPIKVPTR</sequence>
<organism evidence="2 3">
    <name type="scientific">Candidatus Woesebacteria bacterium GW2011_GWB1_38_8</name>
    <dbReference type="NCBI Taxonomy" id="1618570"/>
    <lineage>
        <taxon>Bacteria</taxon>
        <taxon>Candidatus Woeseibacteriota</taxon>
    </lineage>
</organism>
<keyword evidence="1" id="KW-1133">Transmembrane helix</keyword>
<dbReference type="STRING" id="1618570.UT08_C0009G0056"/>
<evidence type="ECO:0000256" key="1">
    <source>
        <dbReference type="SAM" id="Phobius"/>
    </source>
</evidence>
<dbReference type="EMBL" id="LBVL01000009">
    <property type="protein sequence ID" value="KKQ85222.1"/>
    <property type="molecule type" value="Genomic_DNA"/>
</dbReference>
<reference evidence="2 3" key="1">
    <citation type="journal article" date="2015" name="Nature">
        <title>rRNA introns, odd ribosomes, and small enigmatic genomes across a large radiation of phyla.</title>
        <authorList>
            <person name="Brown C.T."/>
            <person name="Hug L.A."/>
            <person name="Thomas B.C."/>
            <person name="Sharon I."/>
            <person name="Castelle C.J."/>
            <person name="Singh A."/>
            <person name="Wilkins M.J."/>
            <person name="Williams K.H."/>
            <person name="Banfield J.F."/>
        </authorList>
    </citation>
    <scope>NUCLEOTIDE SEQUENCE [LARGE SCALE GENOMIC DNA]</scope>
</reference>
<dbReference type="AlphaFoldDB" id="A0A0G0L2J2"/>
<proteinExistence type="predicted"/>
<accession>A0A0G0L2J2</accession>
<keyword evidence="1" id="KW-0472">Membrane</keyword>
<comment type="caution">
    <text evidence="2">The sequence shown here is derived from an EMBL/GenBank/DDBJ whole genome shotgun (WGS) entry which is preliminary data.</text>
</comment>
<evidence type="ECO:0000313" key="3">
    <source>
        <dbReference type="Proteomes" id="UP000034081"/>
    </source>
</evidence>
<protein>
    <submittedName>
        <fullName evidence="2">Uncharacterized protein</fullName>
    </submittedName>
</protein>
<gene>
    <name evidence="2" type="ORF">UT08_C0009G0056</name>
</gene>
<dbReference type="PATRIC" id="fig|1618570.3.peg.903"/>
<dbReference type="Proteomes" id="UP000034081">
    <property type="component" value="Unassembled WGS sequence"/>
</dbReference>
<evidence type="ECO:0000313" key="2">
    <source>
        <dbReference type="EMBL" id="KKQ85222.1"/>
    </source>
</evidence>
<keyword evidence="1" id="KW-0812">Transmembrane</keyword>